<dbReference type="Proteomes" id="UP001163846">
    <property type="component" value="Unassembled WGS sequence"/>
</dbReference>
<name>A0AA38PL48_9AGAR</name>
<protein>
    <recommendedName>
        <fullName evidence="3">Fungal N-terminal domain-containing protein</fullName>
    </recommendedName>
</protein>
<dbReference type="AlphaFoldDB" id="A0AA38PL48"/>
<evidence type="ECO:0000313" key="2">
    <source>
        <dbReference type="Proteomes" id="UP001163846"/>
    </source>
</evidence>
<organism evidence="1 2">
    <name type="scientific">Lentinula raphanica</name>
    <dbReference type="NCBI Taxonomy" id="153919"/>
    <lineage>
        <taxon>Eukaryota</taxon>
        <taxon>Fungi</taxon>
        <taxon>Dikarya</taxon>
        <taxon>Basidiomycota</taxon>
        <taxon>Agaricomycotina</taxon>
        <taxon>Agaricomycetes</taxon>
        <taxon>Agaricomycetidae</taxon>
        <taxon>Agaricales</taxon>
        <taxon>Marasmiineae</taxon>
        <taxon>Omphalotaceae</taxon>
        <taxon>Lentinula</taxon>
    </lineage>
</organism>
<accession>A0AA38PL48</accession>
<gene>
    <name evidence="1" type="ORF">F5878DRAFT_4257</name>
</gene>
<evidence type="ECO:0000313" key="1">
    <source>
        <dbReference type="EMBL" id="KAJ3844940.1"/>
    </source>
</evidence>
<sequence>MAEIIGTISSVISLAELASTAIRYLKAIKNANKECLDIVRELKILEAYVVDLKNLLSSQSHVEEDWAQSLSALDGQGGPLRELIFLLKNLETRVKPKKRFGMLKKRVAWAIYSKEETMELLKCIERVTVILKAAIQLDALKLDIAIKKDIEDMREAVDGIQAGIDSLDVHANFQTTLMVKTLEANSFGHINRSRDHGIDSIEIIRKWLYCMVASYTQDGMLVDLAGSLLSSSRMSNFSKPQHVLSEGNAFRFRGWLNSISVEDFGHNVEHAFTILLQLDDVLRWNRYALTKNGVSLAWKCLHDVTTRRRIPNTSHFSLFQTVLAEDGQKLVASINDRWHFVSFTVCAKWDFVNWFGGFFLSCKAGEKIHIFGVHSEIWYGISETSYLGYVCPRHVSIVDWEETVVEDIIRWSPKELWSGMDIRVQARRACQTEGDTLLMYKAGDIIHVLHSADYQTPTGGFVKHWYGYSEADTRWGFVDPENFDQLPSDTDEEDWLTQVVKSTQPRARIETIYGDGDLETSDDESFFTASLLSLSDQTDAAS</sequence>
<proteinExistence type="predicted"/>
<keyword evidence="2" id="KW-1185">Reference proteome</keyword>
<comment type="caution">
    <text evidence="1">The sequence shown here is derived from an EMBL/GenBank/DDBJ whole genome shotgun (WGS) entry which is preliminary data.</text>
</comment>
<evidence type="ECO:0008006" key="3">
    <source>
        <dbReference type="Google" id="ProtNLM"/>
    </source>
</evidence>
<dbReference type="EMBL" id="MU805944">
    <property type="protein sequence ID" value="KAJ3844940.1"/>
    <property type="molecule type" value="Genomic_DNA"/>
</dbReference>
<reference evidence="1" key="1">
    <citation type="submission" date="2022-08" db="EMBL/GenBank/DDBJ databases">
        <authorList>
            <consortium name="DOE Joint Genome Institute"/>
            <person name="Min B."/>
            <person name="Riley R."/>
            <person name="Sierra-Patev S."/>
            <person name="Naranjo-Ortiz M."/>
            <person name="Looney B."/>
            <person name="Konkel Z."/>
            <person name="Slot J.C."/>
            <person name="Sakamoto Y."/>
            <person name="Steenwyk J.L."/>
            <person name="Rokas A."/>
            <person name="Carro J."/>
            <person name="Camarero S."/>
            <person name="Ferreira P."/>
            <person name="Molpeceres G."/>
            <person name="Ruiz-Duenas F.J."/>
            <person name="Serrano A."/>
            <person name="Henrissat B."/>
            <person name="Drula E."/>
            <person name="Hughes K.W."/>
            <person name="Mata J.L."/>
            <person name="Ishikawa N.K."/>
            <person name="Vargas-Isla R."/>
            <person name="Ushijima S."/>
            <person name="Smith C.A."/>
            <person name="Ahrendt S."/>
            <person name="Andreopoulos W."/>
            <person name="He G."/>
            <person name="Labutti K."/>
            <person name="Lipzen A."/>
            <person name="Ng V."/>
            <person name="Sandor L."/>
            <person name="Barry K."/>
            <person name="Martinez A.T."/>
            <person name="Xiao Y."/>
            <person name="Gibbons J.G."/>
            <person name="Terashima K."/>
            <person name="Hibbett D.S."/>
            <person name="Grigoriev I.V."/>
        </authorList>
    </citation>
    <scope>NUCLEOTIDE SEQUENCE</scope>
    <source>
        <strain evidence="1">TFB9207</strain>
    </source>
</reference>